<evidence type="ECO:0000313" key="6">
    <source>
        <dbReference type="Proteomes" id="UP000187609"/>
    </source>
</evidence>
<dbReference type="PANTHER" id="PTHR10891">
    <property type="entry name" value="EF-HAND CALCIUM-BINDING DOMAIN CONTAINING PROTEIN"/>
    <property type="match status" value="1"/>
</dbReference>
<evidence type="ECO:0000256" key="1">
    <source>
        <dbReference type="ARBA" id="ARBA00022723"/>
    </source>
</evidence>
<dbReference type="SUPFAM" id="SSF47473">
    <property type="entry name" value="EF-hand"/>
    <property type="match status" value="1"/>
</dbReference>
<gene>
    <name evidence="5" type="primary">CAST_0</name>
    <name evidence="5" type="ORF">A4A49_30616</name>
</gene>
<name>A0A314LBL5_NICAT</name>
<dbReference type="AlphaFoldDB" id="A0A314LBL5"/>
<dbReference type="InterPro" id="IPR002048">
    <property type="entry name" value="EF_hand_dom"/>
</dbReference>
<dbReference type="EMBL" id="MJEQ01000151">
    <property type="protein sequence ID" value="OIT39006.1"/>
    <property type="molecule type" value="Genomic_DNA"/>
</dbReference>
<dbReference type="Pfam" id="PF13499">
    <property type="entry name" value="EF-hand_7"/>
    <property type="match status" value="2"/>
</dbReference>
<feature type="domain" description="EF-hand" evidence="4">
    <location>
        <begin position="32"/>
        <end position="67"/>
    </location>
</feature>
<evidence type="ECO:0000259" key="4">
    <source>
        <dbReference type="PROSITE" id="PS50222"/>
    </source>
</evidence>
<dbReference type="Proteomes" id="UP000187609">
    <property type="component" value="Unassembled WGS sequence"/>
</dbReference>
<dbReference type="SMART" id="SM00054">
    <property type="entry name" value="EFh"/>
    <property type="match status" value="3"/>
</dbReference>
<reference evidence="5" key="1">
    <citation type="submission" date="2016-11" db="EMBL/GenBank/DDBJ databases">
        <title>The genome of Nicotiana attenuata.</title>
        <authorList>
            <person name="Xu S."/>
            <person name="Brockmoeller T."/>
            <person name="Gaquerel E."/>
            <person name="Navarro A."/>
            <person name="Kuhl H."/>
            <person name="Gase K."/>
            <person name="Ling Z."/>
            <person name="Zhou W."/>
            <person name="Kreitzer C."/>
            <person name="Stanke M."/>
            <person name="Tang H."/>
            <person name="Lyons E."/>
            <person name="Pandey P."/>
            <person name="Pandey S.P."/>
            <person name="Timmermann B."/>
            <person name="Baldwin I.T."/>
        </authorList>
    </citation>
    <scope>NUCLEOTIDE SEQUENCE [LARGE SCALE GENOMIC DNA]</scope>
    <source>
        <strain evidence="5">UT</strain>
    </source>
</reference>
<accession>A0A314LBL5</accession>
<keyword evidence="1" id="KW-0479">Metal-binding</keyword>
<proteinExistence type="predicted"/>
<evidence type="ECO:0000256" key="2">
    <source>
        <dbReference type="ARBA" id="ARBA00022737"/>
    </source>
</evidence>
<keyword evidence="6" id="KW-1185">Reference proteome</keyword>
<dbReference type="Gramene" id="OIT39006">
    <property type="protein sequence ID" value="OIT39006"/>
    <property type="gene ID" value="A4A49_30616"/>
</dbReference>
<dbReference type="SMR" id="A0A314LBL5"/>
<dbReference type="InterPro" id="IPR018247">
    <property type="entry name" value="EF_Hand_1_Ca_BS"/>
</dbReference>
<dbReference type="PROSITE" id="PS00018">
    <property type="entry name" value="EF_HAND_1"/>
    <property type="match status" value="2"/>
</dbReference>
<feature type="domain" description="EF-hand" evidence="4">
    <location>
        <begin position="126"/>
        <end position="161"/>
    </location>
</feature>
<dbReference type="Gene3D" id="1.10.238.10">
    <property type="entry name" value="EF-hand"/>
    <property type="match status" value="3"/>
</dbReference>
<keyword evidence="2" id="KW-0677">Repeat</keyword>
<dbReference type="STRING" id="49451.A0A314LBL5"/>
<dbReference type="InterPro" id="IPR011992">
    <property type="entry name" value="EF-hand-dom_pair"/>
</dbReference>
<comment type="caution">
    <text evidence="5">The sequence shown here is derived from an EMBL/GenBank/DDBJ whole genome shotgun (WGS) entry which is preliminary data.</text>
</comment>
<dbReference type="PROSITE" id="PS50222">
    <property type="entry name" value="EF_HAND_2"/>
    <property type="match status" value="3"/>
</dbReference>
<dbReference type="CDD" id="cd00051">
    <property type="entry name" value="EFh"/>
    <property type="match status" value="1"/>
</dbReference>
<sequence length="201" mass="22647">MGSASEQCNRSLSRGKINPSSSLSFRLRCPSLNSLRLRRIFDVFDKNHDSMITVDELDQALSLLGLDTDRSELESMVKSYMKPGNGGLRFEDFEALHRSLNNAFFGSTLEDEFAADNRSCKSSAVEDEADLTEAFKVFDEDGDGYISARELQVVLGKLGLQEAMELDRVEMMISSVDQNHDGRVDFFEFKDMMRSVTVRNS</sequence>
<feature type="domain" description="EF-hand" evidence="4">
    <location>
        <begin position="164"/>
        <end position="199"/>
    </location>
</feature>
<dbReference type="GeneID" id="109238668"/>
<evidence type="ECO:0000313" key="5">
    <source>
        <dbReference type="EMBL" id="OIT39006.1"/>
    </source>
</evidence>
<protein>
    <submittedName>
        <fullName evidence="5">Calcium-binding protein cast</fullName>
    </submittedName>
</protein>
<dbReference type="FunFam" id="1.10.238.10:FF:000003">
    <property type="entry name" value="Calmodulin A"/>
    <property type="match status" value="1"/>
</dbReference>
<dbReference type="GO" id="GO:0005509">
    <property type="term" value="F:calcium ion binding"/>
    <property type="evidence" value="ECO:0007669"/>
    <property type="project" value="InterPro"/>
</dbReference>
<evidence type="ECO:0000256" key="3">
    <source>
        <dbReference type="ARBA" id="ARBA00022837"/>
    </source>
</evidence>
<keyword evidence="3" id="KW-0106">Calcium</keyword>
<dbReference type="OrthoDB" id="26525at2759"/>
<organism evidence="5 6">
    <name type="scientific">Nicotiana attenuata</name>
    <name type="common">Coyote tobacco</name>
    <dbReference type="NCBI Taxonomy" id="49451"/>
    <lineage>
        <taxon>Eukaryota</taxon>
        <taxon>Viridiplantae</taxon>
        <taxon>Streptophyta</taxon>
        <taxon>Embryophyta</taxon>
        <taxon>Tracheophyta</taxon>
        <taxon>Spermatophyta</taxon>
        <taxon>Magnoliopsida</taxon>
        <taxon>eudicotyledons</taxon>
        <taxon>Gunneridae</taxon>
        <taxon>Pentapetalae</taxon>
        <taxon>asterids</taxon>
        <taxon>lamiids</taxon>
        <taxon>Solanales</taxon>
        <taxon>Solanaceae</taxon>
        <taxon>Nicotianoideae</taxon>
        <taxon>Nicotianeae</taxon>
        <taxon>Nicotiana</taxon>
    </lineage>
</organism>
<dbReference type="KEGG" id="nau:109238668"/>
<dbReference type="InterPro" id="IPR039647">
    <property type="entry name" value="EF_hand_pair_protein_CML-like"/>
</dbReference>